<gene>
    <name evidence="1" type="ORF">F2Q69_00005372</name>
</gene>
<proteinExistence type="predicted"/>
<accession>A0A8S9PCH3</accession>
<sequence length="107" mass="12179">MLCYRSPVLYLLDSFLLRARLTTLHLVSRSGGGLAYSFVRHGLKLKPAQALSSAAYYVVLLKISYKVYETIISRNAQDTFYIEARAMLLKLVIWTFQGSKVQINVVF</sequence>
<reference evidence="1" key="1">
    <citation type="submission" date="2019-12" db="EMBL/GenBank/DDBJ databases">
        <title>Genome sequencing and annotation of Brassica cretica.</title>
        <authorList>
            <person name="Studholme D.J."/>
            <person name="Sarris P."/>
        </authorList>
    </citation>
    <scope>NUCLEOTIDE SEQUENCE</scope>
    <source>
        <strain evidence="1">PFS-109/04</strain>
        <tissue evidence="1">Leaf</tissue>
    </source>
</reference>
<protein>
    <submittedName>
        <fullName evidence="1">Uncharacterized protein</fullName>
    </submittedName>
</protein>
<comment type="caution">
    <text evidence="1">The sequence shown here is derived from an EMBL/GenBank/DDBJ whole genome shotgun (WGS) entry which is preliminary data.</text>
</comment>
<dbReference type="AlphaFoldDB" id="A0A8S9PCH3"/>
<evidence type="ECO:0000313" key="2">
    <source>
        <dbReference type="Proteomes" id="UP000712600"/>
    </source>
</evidence>
<dbReference type="EMBL" id="QGKX02001521">
    <property type="protein sequence ID" value="KAF3513826.1"/>
    <property type="molecule type" value="Genomic_DNA"/>
</dbReference>
<name>A0A8S9PCH3_BRACR</name>
<dbReference type="Proteomes" id="UP000712600">
    <property type="component" value="Unassembled WGS sequence"/>
</dbReference>
<organism evidence="1 2">
    <name type="scientific">Brassica cretica</name>
    <name type="common">Mustard</name>
    <dbReference type="NCBI Taxonomy" id="69181"/>
    <lineage>
        <taxon>Eukaryota</taxon>
        <taxon>Viridiplantae</taxon>
        <taxon>Streptophyta</taxon>
        <taxon>Embryophyta</taxon>
        <taxon>Tracheophyta</taxon>
        <taxon>Spermatophyta</taxon>
        <taxon>Magnoliopsida</taxon>
        <taxon>eudicotyledons</taxon>
        <taxon>Gunneridae</taxon>
        <taxon>Pentapetalae</taxon>
        <taxon>rosids</taxon>
        <taxon>malvids</taxon>
        <taxon>Brassicales</taxon>
        <taxon>Brassicaceae</taxon>
        <taxon>Brassiceae</taxon>
        <taxon>Brassica</taxon>
    </lineage>
</organism>
<evidence type="ECO:0000313" key="1">
    <source>
        <dbReference type="EMBL" id="KAF3513826.1"/>
    </source>
</evidence>